<name>A0A327KR32_9BRAD</name>
<dbReference type="AlphaFoldDB" id="A0A327KR32"/>
<protein>
    <submittedName>
        <fullName evidence="1">Uncharacterized protein</fullName>
    </submittedName>
</protein>
<sequence length="65" mass="8236">MRRPSWSELPKKRRPHQIVPDGFLRLRGSPFLEVRFRFRLKRNRRVWRCLGQFFRWNKNRMPKRG</sequence>
<organism evidence="1 2">
    <name type="scientific">Rhodoplanes elegans</name>
    <dbReference type="NCBI Taxonomy" id="29408"/>
    <lineage>
        <taxon>Bacteria</taxon>
        <taxon>Pseudomonadati</taxon>
        <taxon>Pseudomonadota</taxon>
        <taxon>Alphaproteobacteria</taxon>
        <taxon>Hyphomicrobiales</taxon>
        <taxon>Nitrobacteraceae</taxon>
        <taxon>Rhodoplanes</taxon>
    </lineage>
</organism>
<reference evidence="1 2" key="1">
    <citation type="submission" date="2017-07" db="EMBL/GenBank/DDBJ databases">
        <title>Draft Genome Sequences of Select Purple Nonsulfur Bacteria.</title>
        <authorList>
            <person name="Lasarre B."/>
            <person name="Mckinlay J.B."/>
        </authorList>
    </citation>
    <scope>NUCLEOTIDE SEQUENCE [LARGE SCALE GENOMIC DNA]</scope>
    <source>
        <strain evidence="1 2">DSM 11907</strain>
    </source>
</reference>
<evidence type="ECO:0000313" key="1">
    <source>
        <dbReference type="EMBL" id="RAI40424.1"/>
    </source>
</evidence>
<keyword evidence="2" id="KW-1185">Reference proteome</keyword>
<accession>A0A327KR32</accession>
<comment type="caution">
    <text evidence="1">The sequence shown here is derived from an EMBL/GenBank/DDBJ whole genome shotgun (WGS) entry which is preliminary data.</text>
</comment>
<proteinExistence type="predicted"/>
<dbReference type="Proteomes" id="UP000248863">
    <property type="component" value="Unassembled WGS sequence"/>
</dbReference>
<dbReference type="EMBL" id="NPEU01000041">
    <property type="protein sequence ID" value="RAI40424.1"/>
    <property type="molecule type" value="Genomic_DNA"/>
</dbReference>
<evidence type="ECO:0000313" key="2">
    <source>
        <dbReference type="Proteomes" id="UP000248863"/>
    </source>
</evidence>
<gene>
    <name evidence="1" type="ORF">CH338_06170</name>
</gene>